<accession>A0A382PFX8</accession>
<keyword evidence="1" id="KW-0472">Membrane</keyword>
<keyword evidence="1" id="KW-0812">Transmembrane</keyword>
<protein>
    <recommendedName>
        <fullName evidence="3">Ubiquitinol-cytochrome C reductase Fe-S subunit TAT signal domain-containing protein</fullName>
    </recommendedName>
</protein>
<feature type="transmembrane region" description="Helical" evidence="1">
    <location>
        <begin position="28"/>
        <end position="47"/>
    </location>
</feature>
<name>A0A382PFX8_9ZZZZ</name>
<proteinExistence type="predicted"/>
<sequence length="58" mass="6076">VPEPSHNGADRIGCPEFRRNLAMDRRGFVRAGALGLGGLSLANLMSFEASAKDSKGSS</sequence>
<feature type="non-terminal residue" evidence="2">
    <location>
        <position position="58"/>
    </location>
</feature>
<dbReference type="EMBL" id="UINC01106692">
    <property type="protein sequence ID" value="SVC71525.1"/>
    <property type="molecule type" value="Genomic_DNA"/>
</dbReference>
<organism evidence="2">
    <name type="scientific">marine metagenome</name>
    <dbReference type="NCBI Taxonomy" id="408172"/>
    <lineage>
        <taxon>unclassified sequences</taxon>
        <taxon>metagenomes</taxon>
        <taxon>ecological metagenomes</taxon>
    </lineage>
</organism>
<keyword evidence="1" id="KW-1133">Transmembrane helix</keyword>
<evidence type="ECO:0000313" key="2">
    <source>
        <dbReference type="EMBL" id="SVC71525.1"/>
    </source>
</evidence>
<feature type="non-terminal residue" evidence="2">
    <location>
        <position position="1"/>
    </location>
</feature>
<reference evidence="2" key="1">
    <citation type="submission" date="2018-05" db="EMBL/GenBank/DDBJ databases">
        <authorList>
            <person name="Lanie J.A."/>
            <person name="Ng W.-L."/>
            <person name="Kazmierczak K.M."/>
            <person name="Andrzejewski T.M."/>
            <person name="Davidsen T.M."/>
            <person name="Wayne K.J."/>
            <person name="Tettelin H."/>
            <person name="Glass J.I."/>
            <person name="Rusch D."/>
            <person name="Podicherti R."/>
            <person name="Tsui H.-C.T."/>
            <person name="Winkler M.E."/>
        </authorList>
    </citation>
    <scope>NUCLEOTIDE SEQUENCE</scope>
</reference>
<gene>
    <name evidence="2" type="ORF">METZ01_LOCUS324379</name>
</gene>
<evidence type="ECO:0000256" key="1">
    <source>
        <dbReference type="SAM" id="Phobius"/>
    </source>
</evidence>
<evidence type="ECO:0008006" key="3">
    <source>
        <dbReference type="Google" id="ProtNLM"/>
    </source>
</evidence>
<dbReference type="AlphaFoldDB" id="A0A382PFX8"/>